<name>H0EGI4_GLAL7</name>
<dbReference type="OrthoDB" id="3522442at2759"/>
<comment type="similarity">
    <text evidence="1">Belongs to the terpene synthase family.</text>
</comment>
<dbReference type="AlphaFoldDB" id="H0EGI4"/>
<dbReference type="InterPro" id="IPR050148">
    <property type="entry name" value="Terpene_synthase-like"/>
</dbReference>
<comment type="caution">
    <text evidence="2">The sequence shown here is derived from an EMBL/GenBank/DDBJ whole genome shotgun (WGS) entry which is preliminary data.</text>
</comment>
<dbReference type="Gene3D" id="1.50.10.160">
    <property type="match status" value="1"/>
</dbReference>
<dbReference type="Proteomes" id="UP000005446">
    <property type="component" value="Unassembled WGS sequence"/>
</dbReference>
<keyword evidence="3" id="KW-1185">Reference proteome</keyword>
<sequence>MLQNWDIKGSDRVGFEVLIPNLLLSLEKHGVQFEFPARKELLLLSSKKIQKLKPGLASHRPNTLIHSLEAFTGNFDFDLVKHHRSPEGSMLGSPSSTAAYLMHTSSWDSQAEQYLVGVEKYYLSEKGSGGFPSAFPTSVFEIAWVLSILFEGNFNERTFTTHDLRYLKSALQATLQNGSGLTGFVYWEKVLRWRR</sequence>
<dbReference type="InParanoid" id="H0EGI4"/>
<reference evidence="2 3" key="1">
    <citation type="journal article" date="2012" name="Eukaryot. Cell">
        <title>Genome sequence of the fungus Glarea lozoyensis: the first genome sequence of a species from the Helotiaceae family.</title>
        <authorList>
            <person name="Youssar L."/>
            <person name="Gruening B.A."/>
            <person name="Erxleben A."/>
            <person name="Guenther S."/>
            <person name="Huettel W."/>
        </authorList>
    </citation>
    <scope>NUCLEOTIDE SEQUENCE [LARGE SCALE GENOMIC DNA]</scope>
    <source>
        <strain evidence="3">ATCC 74030 / MF5533</strain>
    </source>
</reference>
<dbReference type="GO" id="GO:0016102">
    <property type="term" value="P:diterpenoid biosynthetic process"/>
    <property type="evidence" value="ECO:0007669"/>
    <property type="project" value="TreeGrafter"/>
</dbReference>
<dbReference type="PANTHER" id="PTHR31739">
    <property type="entry name" value="ENT-COPALYL DIPHOSPHATE SYNTHASE, CHLOROPLASTIC"/>
    <property type="match status" value="1"/>
</dbReference>
<evidence type="ECO:0000313" key="3">
    <source>
        <dbReference type="Proteomes" id="UP000005446"/>
    </source>
</evidence>
<dbReference type="HOGENOM" id="CLU_1396459_0_0_1"/>
<protein>
    <submittedName>
        <fullName evidence="2">Putative Ent-kaur-16-ene synthase</fullName>
    </submittedName>
</protein>
<evidence type="ECO:0000256" key="1">
    <source>
        <dbReference type="ARBA" id="ARBA00006333"/>
    </source>
</evidence>
<proteinExistence type="inferred from homology"/>
<organism evidence="2 3">
    <name type="scientific">Glarea lozoyensis (strain ATCC 74030 / MF5533)</name>
    <dbReference type="NCBI Taxonomy" id="1104152"/>
    <lineage>
        <taxon>Eukaryota</taxon>
        <taxon>Fungi</taxon>
        <taxon>Dikarya</taxon>
        <taxon>Ascomycota</taxon>
        <taxon>Pezizomycotina</taxon>
        <taxon>Leotiomycetes</taxon>
        <taxon>Helotiales</taxon>
        <taxon>Helotiaceae</taxon>
        <taxon>Glarea</taxon>
    </lineage>
</organism>
<accession>H0EGI4</accession>
<dbReference type="GO" id="GO:0010333">
    <property type="term" value="F:terpene synthase activity"/>
    <property type="evidence" value="ECO:0007669"/>
    <property type="project" value="InterPro"/>
</dbReference>
<dbReference type="GO" id="GO:0000287">
    <property type="term" value="F:magnesium ion binding"/>
    <property type="evidence" value="ECO:0007669"/>
    <property type="project" value="TreeGrafter"/>
</dbReference>
<dbReference type="PANTHER" id="PTHR31739:SF25">
    <property type="entry name" value="(E,E)-GERANYLLINALOOL SYNTHASE"/>
    <property type="match status" value="1"/>
</dbReference>
<gene>
    <name evidence="2" type="ORF">M7I_1600</name>
</gene>
<dbReference type="EMBL" id="AGUE01000024">
    <property type="protein sequence ID" value="EHL02346.1"/>
    <property type="molecule type" value="Genomic_DNA"/>
</dbReference>
<evidence type="ECO:0000313" key="2">
    <source>
        <dbReference type="EMBL" id="EHL02346.1"/>
    </source>
</evidence>